<keyword evidence="3" id="KW-1185">Reference proteome</keyword>
<reference evidence="2" key="1">
    <citation type="submission" date="2018-11" db="EMBL/GenBank/DDBJ databases">
        <authorList>
            <person name="Alioto T."/>
            <person name="Alioto T."/>
        </authorList>
    </citation>
    <scope>NUCLEOTIDE SEQUENCE</scope>
</reference>
<organism evidence="2 3">
    <name type="scientific">Mytilus galloprovincialis</name>
    <name type="common">Mediterranean mussel</name>
    <dbReference type="NCBI Taxonomy" id="29158"/>
    <lineage>
        <taxon>Eukaryota</taxon>
        <taxon>Metazoa</taxon>
        <taxon>Spiralia</taxon>
        <taxon>Lophotrochozoa</taxon>
        <taxon>Mollusca</taxon>
        <taxon>Bivalvia</taxon>
        <taxon>Autobranchia</taxon>
        <taxon>Pteriomorphia</taxon>
        <taxon>Mytilida</taxon>
        <taxon>Mytiloidea</taxon>
        <taxon>Mytilidae</taxon>
        <taxon>Mytilinae</taxon>
        <taxon>Mytilus</taxon>
    </lineage>
</organism>
<dbReference type="PANTHER" id="PTHR12783:SF5">
    <property type="entry name" value="RALA-BINDING PROTEIN 1"/>
    <property type="match status" value="1"/>
</dbReference>
<sequence>MDLDTETVFLEDDEELIELQEEEHRVKLEEEELIAIEGELRTKIETEKNEIDRLQQEITELQYLRQDSDLEEYSSTSDSSSDEDEDEEDLQEILNDLLEDNESLEVSI</sequence>
<evidence type="ECO:0000256" key="1">
    <source>
        <dbReference type="SAM" id="MobiDB-lite"/>
    </source>
</evidence>
<protein>
    <submittedName>
        <fullName evidence="2">Uncharacterized protein</fullName>
    </submittedName>
</protein>
<dbReference type="PANTHER" id="PTHR12783">
    <property type="entry name" value="RALA BINDING PROTEIN 1 RALBP1"/>
    <property type="match status" value="1"/>
</dbReference>
<comment type="caution">
    <text evidence="2">The sequence shown here is derived from an EMBL/GenBank/DDBJ whole genome shotgun (WGS) entry which is preliminary data.</text>
</comment>
<feature type="region of interest" description="Disordered" evidence="1">
    <location>
        <begin position="63"/>
        <end position="108"/>
    </location>
</feature>
<name>A0A8B6CBY5_MYTGA</name>
<gene>
    <name evidence="2" type="ORF">MGAL_10B083065</name>
</gene>
<dbReference type="GO" id="GO:0005096">
    <property type="term" value="F:GTPase activator activity"/>
    <property type="evidence" value="ECO:0007669"/>
    <property type="project" value="InterPro"/>
</dbReference>
<dbReference type="GO" id="GO:0031267">
    <property type="term" value="F:small GTPase binding"/>
    <property type="evidence" value="ECO:0007669"/>
    <property type="project" value="InterPro"/>
</dbReference>
<evidence type="ECO:0000313" key="3">
    <source>
        <dbReference type="Proteomes" id="UP000596742"/>
    </source>
</evidence>
<dbReference type="InterPro" id="IPR039767">
    <property type="entry name" value="RALBP1"/>
</dbReference>
<dbReference type="GO" id="GO:0007264">
    <property type="term" value="P:small GTPase-mediated signal transduction"/>
    <property type="evidence" value="ECO:0007669"/>
    <property type="project" value="InterPro"/>
</dbReference>
<dbReference type="EMBL" id="UYJE01001440">
    <property type="protein sequence ID" value="VDI02213.1"/>
    <property type="molecule type" value="Genomic_DNA"/>
</dbReference>
<proteinExistence type="predicted"/>
<dbReference type="AlphaFoldDB" id="A0A8B6CBY5"/>
<feature type="compositionally biased region" description="Acidic residues" evidence="1">
    <location>
        <begin position="80"/>
        <end position="108"/>
    </location>
</feature>
<accession>A0A8B6CBY5</accession>
<evidence type="ECO:0000313" key="2">
    <source>
        <dbReference type="EMBL" id="VDI02213.1"/>
    </source>
</evidence>
<dbReference type="Proteomes" id="UP000596742">
    <property type="component" value="Unassembled WGS sequence"/>
</dbReference>